<dbReference type="Proteomes" id="UP001151760">
    <property type="component" value="Unassembled WGS sequence"/>
</dbReference>
<dbReference type="InterPro" id="IPR001584">
    <property type="entry name" value="Integrase_cat-core"/>
</dbReference>
<evidence type="ECO:0000313" key="2">
    <source>
        <dbReference type="EMBL" id="GJT49994.1"/>
    </source>
</evidence>
<reference evidence="2" key="2">
    <citation type="submission" date="2022-01" db="EMBL/GenBank/DDBJ databases">
        <authorList>
            <person name="Yamashiro T."/>
            <person name="Shiraishi A."/>
            <person name="Satake H."/>
            <person name="Nakayama K."/>
        </authorList>
    </citation>
    <scope>NUCLEOTIDE SEQUENCE</scope>
</reference>
<dbReference type="InterPro" id="IPR043502">
    <property type="entry name" value="DNA/RNA_pol_sf"/>
</dbReference>
<name>A0ABQ5EGF6_9ASTR</name>
<reference evidence="2" key="1">
    <citation type="journal article" date="2022" name="Int. J. Mol. Sci.">
        <title>Draft Genome of Tanacetum Coccineum: Genomic Comparison of Closely Related Tanacetum-Family Plants.</title>
        <authorList>
            <person name="Yamashiro T."/>
            <person name="Shiraishi A."/>
            <person name="Nakayama K."/>
            <person name="Satake H."/>
        </authorList>
    </citation>
    <scope>NUCLEOTIDE SEQUENCE</scope>
</reference>
<dbReference type="PROSITE" id="PS50994">
    <property type="entry name" value="INTEGRASE"/>
    <property type="match status" value="1"/>
</dbReference>
<dbReference type="PANTHER" id="PTHR34072:SF55">
    <property type="entry name" value="DNA_RNA POLYMERASES SUPERFAMILY PROTEIN"/>
    <property type="match status" value="1"/>
</dbReference>
<dbReference type="InterPro" id="IPR012337">
    <property type="entry name" value="RNaseH-like_sf"/>
</dbReference>
<evidence type="ECO:0000259" key="1">
    <source>
        <dbReference type="PROSITE" id="PS50994"/>
    </source>
</evidence>
<dbReference type="EMBL" id="BQNB010016284">
    <property type="protein sequence ID" value="GJT49994.1"/>
    <property type="molecule type" value="Genomic_DNA"/>
</dbReference>
<evidence type="ECO:0000313" key="3">
    <source>
        <dbReference type="Proteomes" id="UP001151760"/>
    </source>
</evidence>
<sequence>MMKIINSPSLDSSIDERKSLEVMCTNKRYAWPNCKVSKVQCEEEKRAFHRVATYPTMVEWPIPTTLKQPRGCIGLTGYYRSFIKNYAAITQPLTTAMKKALVLQLPKFDVPLVVEMDALCIGKENQAADALSRKTHGGELSTLVVSSISTSLIEEVQQSLEHDSKLQDLIRQLQDGSSTFKYTWSAGQLRRKGKLVGGYVDNIKVKLVERFHGSTEGGHLGVVANRLETKNLVLLERLRKTVKKIASQWDKVWQDISMDFIDGLPTSNGKTVIMVVVDRLNKYTHFMAMSHPYTSVQVAQLFLDNVYRLHGLTHTIISDRDKVFTSLFWKSLFQMLKVELKMSSAYHPQTYGQKEAVNKCLECYLRCIIGDKPKYWTKWLPIVEFWYNTKFYSYTKTTLYEIVYGQTPPQYVSYEVGEYRVEAVDITLVAGDQAVRLLQIYLIKAQNKMCGNHNRGG</sequence>
<gene>
    <name evidence="2" type="ORF">Tco_0976151</name>
</gene>
<dbReference type="PANTHER" id="PTHR34072">
    <property type="entry name" value="ENZYMATIC POLYPROTEIN-RELATED"/>
    <property type="match status" value="1"/>
</dbReference>
<organism evidence="2 3">
    <name type="scientific">Tanacetum coccineum</name>
    <dbReference type="NCBI Taxonomy" id="301880"/>
    <lineage>
        <taxon>Eukaryota</taxon>
        <taxon>Viridiplantae</taxon>
        <taxon>Streptophyta</taxon>
        <taxon>Embryophyta</taxon>
        <taxon>Tracheophyta</taxon>
        <taxon>Spermatophyta</taxon>
        <taxon>Magnoliopsida</taxon>
        <taxon>eudicotyledons</taxon>
        <taxon>Gunneridae</taxon>
        <taxon>Pentapetalae</taxon>
        <taxon>asterids</taxon>
        <taxon>campanulids</taxon>
        <taxon>Asterales</taxon>
        <taxon>Asteraceae</taxon>
        <taxon>Asteroideae</taxon>
        <taxon>Anthemideae</taxon>
        <taxon>Anthemidinae</taxon>
        <taxon>Tanacetum</taxon>
    </lineage>
</organism>
<proteinExistence type="predicted"/>
<comment type="caution">
    <text evidence="2">The sequence shown here is derived from an EMBL/GenBank/DDBJ whole genome shotgun (WGS) entry which is preliminary data.</text>
</comment>
<dbReference type="SUPFAM" id="SSF56672">
    <property type="entry name" value="DNA/RNA polymerases"/>
    <property type="match status" value="1"/>
</dbReference>
<protein>
    <submittedName>
        <fullName evidence="2">Ty3-gypsy retrotransposon protein</fullName>
    </submittedName>
</protein>
<accession>A0ABQ5EGF6</accession>
<dbReference type="Gene3D" id="3.30.70.270">
    <property type="match status" value="1"/>
</dbReference>
<dbReference type="SUPFAM" id="SSF53098">
    <property type="entry name" value="Ribonuclease H-like"/>
    <property type="match status" value="1"/>
</dbReference>
<feature type="domain" description="Integrase catalytic" evidence="1">
    <location>
        <begin position="239"/>
        <end position="416"/>
    </location>
</feature>
<dbReference type="Gene3D" id="3.30.420.10">
    <property type="entry name" value="Ribonuclease H-like superfamily/Ribonuclease H"/>
    <property type="match status" value="1"/>
</dbReference>
<dbReference type="InterPro" id="IPR043128">
    <property type="entry name" value="Rev_trsase/Diguanyl_cyclase"/>
</dbReference>
<keyword evidence="3" id="KW-1185">Reference proteome</keyword>
<dbReference type="InterPro" id="IPR036397">
    <property type="entry name" value="RNaseH_sf"/>
</dbReference>